<dbReference type="OrthoDB" id="3209791at2"/>
<evidence type="ECO:0000256" key="1">
    <source>
        <dbReference type="SAM" id="Phobius"/>
    </source>
</evidence>
<feature type="transmembrane region" description="Helical" evidence="1">
    <location>
        <begin position="210"/>
        <end position="232"/>
    </location>
</feature>
<reference evidence="2 3" key="2">
    <citation type="journal article" date="2017" name="Int. J. Syst. Evol. Microbiol.">
        <title>Gordonia phthalatica sp. nov., a di-n-butyl phthalate-degrading bacterium isolated from activated sludge.</title>
        <authorList>
            <person name="Jin D."/>
            <person name="Kong X."/>
            <person name="Jia M."/>
            <person name="Yu X."/>
            <person name="Wang X."/>
            <person name="Zhuang X."/>
            <person name="Deng Y."/>
            <person name="Bai Z."/>
        </authorList>
    </citation>
    <scope>NUCLEOTIDE SEQUENCE [LARGE SCALE GENOMIC DNA]</scope>
    <source>
        <strain evidence="2 3">QH-11</strain>
    </source>
</reference>
<feature type="transmembrane region" description="Helical" evidence="1">
    <location>
        <begin position="90"/>
        <end position="110"/>
    </location>
</feature>
<feature type="transmembrane region" description="Helical" evidence="1">
    <location>
        <begin position="169"/>
        <end position="190"/>
    </location>
</feature>
<evidence type="ECO:0000313" key="3">
    <source>
        <dbReference type="Proteomes" id="UP000063789"/>
    </source>
</evidence>
<keyword evidence="3" id="KW-1185">Reference proteome</keyword>
<keyword evidence="1" id="KW-1133">Transmembrane helix</keyword>
<dbReference type="STRING" id="1136941.ACH46_04200"/>
<feature type="transmembrane region" description="Helical" evidence="1">
    <location>
        <begin position="20"/>
        <end position="40"/>
    </location>
</feature>
<dbReference type="EMBL" id="CP011853">
    <property type="protein sequence ID" value="ALG83857.1"/>
    <property type="molecule type" value="Genomic_DNA"/>
</dbReference>
<keyword evidence="1" id="KW-0472">Membrane</keyword>
<dbReference type="PATRIC" id="fig|1136941.3.peg.849"/>
<gene>
    <name evidence="2" type="ORF">ACH46_04200</name>
</gene>
<dbReference type="AlphaFoldDB" id="A0A0N9N175"/>
<evidence type="ECO:0000313" key="2">
    <source>
        <dbReference type="EMBL" id="ALG83857.1"/>
    </source>
</evidence>
<feature type="transmembrane region" description="Helical" evidence="1">
    <location>
        <begin position="142"/>
        <end position="162"/>
    </location>
</feature>
<name>A0A0N9N175_9ACTN</name>
<feature type="transmembrane region" description="Helical" evidence="1">
    <location>
        <begin position="60"/>
        <end position="78"/>
    </location>
</feature>
<dbReference type="RefSeq" id="WP_062391818.1">
    <property type="nucleotide sequence ID" value="NZ_CP011853.1"/>
</dbReference>
<organism evidence="2 3">
    <name type="scientific">Gordonia phthalatica</name>
    <dbReference type="NCBI Taxonomy" id="1136941"/>
    <lineage>
        <taxon>Bacteria</taxon>
        <taxon>Bacillati</taxon>
        <taxon>Actinomycetota</taxon>
        <taxon>Actinomycetes</taxon>
        <taxon>Mycobacteriales</taxon>
        <taxon>Gordoniaceae</taxon>
        <taxon>Gordonia</taxon>
    </lineage>
</organism>
<dbReference type="Proteomes" id="UP000063789">
    <property type="component" value="Chromosome"/>
</dbReference>
<dbReference type="KEGG" id="goq:ACH46_04200"/>
<sequence>MTRTLNVIRMQLINRKTFIWLPLIIFGASFAISMIIYISIHISVDDLDEPMFGGGSQAPLWYFAVIGVQALLMTFPFSQAMSVTRREFFVGTYLTAIGASVLLALVYLIGGLVEKATNGWGVDGYFFAVPWIWDQGAGPATLLYFMAPILTFTIGFFAATVYKRFGVLWLILLGVSLGLLLAVAILGISLGGGWPSIGRWFMDLTPLRVALGGLVVSALLAGASYTTLLRAIP</sequence>
<proteinExistence type="predicted"/>
<protein>
    <submittedName>
        <fullName evidence="2">Membrane protein</fullName>
    </submittedName>
</protein>
<keyword evidence="1" id="KW-0812">Transmembrane</keyword>
<reference evidence="3" key="1">
    <citation type="submission" date="2015-06" db="EMBL/GenBank/DDBJ databases">
        <title>Complete genome sequence and metabolic analysis of phthalate degradation pathway in Gordonia sp. QH-11.</title>
        <authorList>
            <person name="Jin D."/>
            <person name="Kong X."/>
            <person name="Bai Z."/>
        </authorList>
    </citation>
    <scope>NUCLEOTIDE SEQUENCE [LARGE SCALE GENOMIC DNA]</scope>
    <source>
        <strain evidence="3">QH-11</strain>
    </source>
</reference>
<accession>A0A0N9N175</accession>